<feature type="active site" evidence="8">
    <location>
        <position position="364"/>
    </location>
</feature>
<proteinExistence type="predicted"/>
<evidence type="ECO:0000256" key="1">
    <source>
        <dbReference type="ARBA" id="ARBA00022670"/>
    </source>
</evidence>
<gene>
    <name evidence="12" type="ORF">SNE40_006387</name>
</gene>
<comment type="caution">
    <text evidence="8">Lacks conserved residue(s) required for the propagation of feature annotation.</text>
</comment>
<evidence type="ECO:0000313" key="12">
    <source>
        <dbReference type="EMBL" id="KAK6183785.1"/>
    </source>
</evidence>
<feature type="domain" description="Peptidase M12B" evidence="11">
    <location>
        <begin position="195"/>
        <end position="420"/>
    </location>
</feature>
<evidence type="ECO:0000256" key="3">
    <source>
        <dbReference type="ARBA" id="ARBA00022801"/>
    </source>
</evidence>
<feature type="region of interest" description="Disordered" evidence="9">
    <location>
        <begin position="727"/>
        <end position="774"/>
    </location>
</feature>
<dbReference type="Pfam" id="PF17771">
    <property type="entry name" value="ADAMTS_CR_2"/>
    <property type="match status" value="1"/>
</dbReference>
<reference evidence="12 13" key="1">
    <citation type="submission" date="2024-01" db="EMBL/GenBank/DDBJ databases">
        <title>The genome of the rayed Mediterranean limpet Patella caerulea (Linnaeus, 1758).</title>
        <authorList>
            <person name="Anh-Thu Weber A."/>
            <person name="Halstead-Nussloch G."/>
        </authorList>
    </citation>
    <scope>NUCLEOTIDE SEQUENCE [LARGE SCALE GENOMIC DNA]</scope>
    <source>
        <strain evidence="12">AATW-2023a</strain>
        <tissue evidence="12">Whole specimen</tissue>
    </source>
</reference>
<dbReference type="Gene3D" id="3.40.390.10">
    <property type="entry name" value="Collagenase (Catalytic Domain)"/>
    <property type="match status" value="1"/>
</dbReference>
<feature type="binding site" evidence="8">
    <location>
        <position position="367"/>
    </location>
    <ligand>
        <name>Zn(2+)</name>
        <dbReference type="ChEBI" id="CHEBI:29105"/>
        <note>catalytic</note>
    </ligand>
</feature>
<dbReference type="AlphaFoldDB" id="A0AAN8JXG3"/>
<keyword evidence="6" id="KW-1015">Disulfide bond</keyword>
<keyword evidence="10" id="KW-0732">Signal</keyword>
<evidence type="ECO:0000256" key="7">
    <source>
        <dbReference type="ARBA" id="ARBA00023180"/>
    </source>
</evidence>
<feature type="binding site" evidence="8">
    <location>
        <position position="363"/>
    </location>
    <ligand>
        <name>Zn(2+)</name>
        <dbReference type="ChEBI" id="CHEBI:29105"/>
        <note>catalytic</note>
    </ligand>
</feature>
<evidence type="ECO:0000256" key="4">
    <source>
        <dbReference type="ARBA" id="ARBA00022833"/>
    </source>
</evidence>
<dbReference type="PANTHER" id="PTHR11905">
    <property type="entry name" value="ADAM A DISINTEGRIN AND METALLOPROTEASE DOMAIN"/>
    <property type="match status" value="1"/>
</dbReference>
<sequence>MKSVIILLTTLCVSTLAAVSPETARVKILHNFTNCSLPDVIQIQITIAHVNITSDLQRNNDVSPQVPVYIISPTKNGKSVIVPEKSQLLDVNLVYQDSASLIAVLIKCSKLDDEKTALELEGSITYNGSEYTLRKSHRFRRDADENEGEEYILQQLQELPPQHNDYKEGIFSAETKREETVVIAPSRVKRQLTEYYVDIIMTIDYSIYRYYYLKSTASNKETDAINNIRLYYAIIANGMSLRYKNLVAEFGITVRLVALVISKTSSTARWTETIRETHSPRDQVDADTVLEDFRDWVGSSDSLPQYDHNMLFTRYDLYSKQNNIKYNSTAGLAYIGAVCQTTGQATSVVEDEGGYQCVETATHELGHSLGAKHDGVSTGCKDSDRYIMTAGSYDHTATTRTNPWKFSTCSVAYFRNTLKSIAATSRGRQCLSLALASSEIPDVTNIMPGQLSSPDQTCQHIYGTSSRMCKGLEFGNLTDICVSLFCLDPQSDGSCIKQVAPRGTSCGNNKWCIDGECVYDFKAPALDESCPFGDITGVAFNGETCQQFVNGYPAYCYQDLVRGRCCSSCKKHYIGVYGCEYGDKGFGCQANGCGLSTTKGGNYSAECCGTCNYRIPVPSAPTVPVTTVRTTTSAPVCADDKNNIFGGASCEVVIGHSPEMCYLSSVRNSCCLSCQRIRTVSSYCPYGDKNKTCQVGECGYKQSNGIYYDEDCCATCNYTGGVPVPPSTTTPRATTTTVRPTTTTRTTTTTRPTTTTRTTTTTRLTTTTRTTTRPTITTRTTTRPTITTRTTTRPTTTTRTTTRPTTTTRTTTTRPTTTTRRITTRPTTTAKITTTTQPFTTEKDVPVIEFTTSSPCVEITAAQNQSCVEAFLHGGRQLCYNTTISFQCCQICLRLRDSNKADCPYGDRSRDCRDRIDAGEPCHRLGQECCHSCTVNGGRRTGVDSLLTLSLLVLIAAFYTSNYNL</sequence>
<comment type="caution">
    <text evidence="12">The sequence shown here is derived from an EMBL/GenBank/DDBJ whole genome shotgun (WGS) entry which is preliminary data.</text>
</comment>
<dbReference type="SUPFAM" id="SSF55486">
    <property type="entry name" value="Metalloproteases ('zincins'), catalytic domain"/>
    <property type="match status" value="1"/>
</dbReference>
<keyword evidence="4 8" id="KW-0862">Zinc</keyword>
<organism evidence="12 13">
    <name type="scientific">Patella caerulea</name>
    <name type="common">Rayed Mediterranean limpet</name>
    <dbReference type="NCBI Taxonomy" id="87958"/>
    <lineage>
        <taxon>Eukaryota</taxon>
        <taxon>Metazoa</taxon>
        <taxon>Spiralia</taxon>
        <taxon>Lophotrochozoa</taxon>
        <taxon>Mollusca</taxon>
        <taxon>Gastropoda</taxon>
        <taxon>Patellogastropoda</taxon>
        <taxon>Patelloidea</taxon>
        <taxon>Patellidae</taxon>
        <taxon>Patella</taxon>
    </lineage>
</organism>
<dbReference type="InterPro" id="IPR024079">
    <property type="entry name" value="MetalloPept_cat_dom_sf"/>
</dbReference>
<evidence type="ECO:0000313" key="13">
    <source>
        <dbReference type="Proteomes" id="UP001347796"/>
    </source>
</evidence>
<protein>
    <recommendedName>
        <fullName evidence="11">Peptidase M12B domain-containing protein</fullName>
    </recommendedName>
</protein>
<evidence type="ECO:0000256" key="6">
    <source>
        <dbReference type="ARBA" id="ARBA00023157"/>
    </source>
</evidence>
<feature type="chain" id="PRO_5042938411" description="Peptidase M12B domain-containing protein" evidence="10">
    <location>
        <begin position="18"/>
        <end position="965"/>
    </location>
</feature>
<evidence type="ECO:0000259" key="11">
    <source>
        <dbReference type="PROSITE" id="PS50215"/>
    </source>
</evidence>
<dbReference type="Proteomes" id="UP001347796">
    <property type="component" value="Unassembled WGS sequence"/>
</dbReference>
<keyword evidence="2 8" id="KW-0479">Metal-binding</keyword>
<evidence type="ECO:0000256" key="9">
    <source>
        <dbReference type="SAM" id="MobiDB-lite"/>
    </source>
</evidence>
<evidence type="ECO:0000256" key="5">
    <source>
        <dbReference type="ARBA" id="ARBA00023049"/>
    </source>
</evidence>
<dbReference type="Pfam" id="PF13688">
    <property type="entry name" value="Reprolysin_5"/>
    <property type="match status" value="1"/>
</dbReference>
<evidence type="ECO:0000256" key="10">
    <source>
        <dbReference type="SAM" id="SignalP"/>
    </source>
</evidence>
<feature type="binding site" evidence="8">
    <location>
        <position position="373"/>
    </location>
    <ligand>
        <name>Zn(2+)</name>
        <dbReference type="ChEBI" id="CHEBI:29105"/>
        <note>catalytic</note>
    </ligand>
</feature>
<keyword evidence="5" id="KW-0482">Metalloprotease</keyword>
<evidence type="ECO:0000256" key="2">
    <source>
        <dbReference type="ARBA" id="ARBA00022723"/>
    </source>
</evidence>
<feature type="compositionally biased region" description="Low complexity" evidence="9">
    <location>
        <begin position="729"/>
        <end position="774"/>
    </location>
</feature>
<dbReference type="PANTHER" id="PTHR11905:SF159">
    <property type="entry name" value="ADAM METALLOPROTEASE"/>
    <property type="match status" value="1"/>
</dbReference>
<keyword evidence="1" id="KW-0645">Protease</keyword>
<dbReference type="GO" id="GO:0006509">
    <property type="term" value="P:membrane protein ectodomain proteolysis"/>
    <property type="evidence" value="ECO:0007669"/>
    <property type="project" value="TreeGrafter"/>
</dbReference>
<name>A0AAN8JXG3_PATCE</name>
<dbReference type="InterPro" id="IPR041645">
    <property type="entry name" value="ADAMTS_CR_2"/>
</dbReference>
<feature type="region of interest" description="Disordered" evidence="9">
    <location>
        <begin position="788"/>
        <end position="820"/>
    </location>
</feature>
<evidence type="ECO:0000256" key="8">
    <source>
        <dbReference type="PROSITE-ProRule" id="PRU00276"/>
    </source>
</evidence>
<accession>A0AAN8JXG3</accession>
<dbReference type="GO" id="GO:0046872">
    <property type="term" value="F:metal ion binding"/>
    <property type="evidence" value="ECO:0007669"/>
    <property type="project" value="UniProtKB-KW"/>
</dbReference>
<keyword evidence="13" id="KW-1185">Reference proteome</keyword>
<dbReference type="GO" id="GO:0004222">
    <property type="term" value="F:metalloendopeptidase activity"/>
    <property type="evidence" value="ECO:0007669"/>
    <property type="project" value="InterPro"/>
</dbReference>
<dbReference type="PROSITE" id="PS50215">
    <property type="entry name" value="ADAM_MEPRO"/>
    <property type="match status" value="1"/>
</dbReference>
<dbReference type="Gene3D" id="3.40.1620.60">
    <property type="match status" value="1"/>
</dbReference>
<keyword evidence="7" id="KW-0325">Glycoprotein</keyword>
<feature type="signal peptide" evidence="10">
    <location>
        <begin position="1"/>
        <end position="17"/>
    </location>
</feature>
<dbReference type="EMBL" id="JAZGQO010000006">
    <property type="protein sequence ID" value="KAK6183785.1"/>
    <property type="molecule type" value="Genomic_DNA"/>
</dbReference>
<dbReference type="InterPro" id="IPR001590">
    <property type="entry name" value="Peptidase_M12B"/>
</dbReference>
<keyword evidence="3" id="KW-0378">Hydrolase</keyword>